<gene>
    <name evidence="3" type="ORF">J4H85_08100</name>
</gene>
<dbReference type="PROSITE" id="PS00101">
    <property type="entry name" value="HEXAPEP_TRANSFERASES"/>
    <property type="match status" value="1"/>
</dbReference>
<dbReference type="InterPro" id="IPR011004">
    <property type="entry name" value="Trimer_LpxA-like_sf"/>
</dbReference>
<name>A0A939TK66_9MICO</name>
<comment type="caution">
    <text evidence="3">The sequence shown here is derived from an EMBL/GenBank/DDBJ whole genome shotgun (WGS) entry which is preliminary data.</text>
</comment>
<keyword evidence="1" id="KW-0808">Transferase</keyword>
<dbReference type="GO" id="GO:0016740">
    <property type="term" value="F:transferase activity"/>
    <property type="evidence" value="ECO:0007669"/>
    <property type="project" value="UniProtKB-KW"/>
</dbReference>
<accession>A0A939TK66</accession>
<dbReference type="InterPro" id="IPR047324">
    <property type="entry name" value="LbH_gamma_CA-like"/>
</dbReference>
<keyword evidence="2" id="KW-0677">Repeat</keyword>
<dbReference type="PANTHER" id="PTHR13061:SF29">
    <property type="entry name" value="GAMMA CARBONIC ANHYDRASE-LIKE 1, MITOCHONDRIAL-RELATED"/>
    <property type="match status" value="1"/>
</dbReference>
<dbReference type="RefSeq" id="WP_208238570.1">
    <property type="nucleotide sequence ID" value="NZ_BAAAQU010000002.1"/>
</dbReference>
<dbReference type="InterPro" id="IPR018357">
    <property type="entry name" value="Hexapep_transf_CS"/>
</dbReference>
<dbReference type="SUPFAM" id="SSF51161">
    <property type="entry name" value="Trimeric LpxA-like enzymes"/>
    <property type="match status" value="1"/>
</dbReference>
<evidence type="ECO:0000313" key="3">
    <source>
        <dbReference type="EMBL" id="MBO2989951.1"/>
    </source>
</evidence>
<dbReference type="Proteomes" id="UP000668403">
    <property type="component" value="Unassembled WGS sequence"/>
</dbReference>
<evidence type="ECO:0000256" key="2">
    <source>
        <dbReference type="ARBA" id="ARBA00022737"/>
    </source>
</evidence>
<dbReference type="InterPro" id="IPR001451">
    <property type="entry name" value="Hexapep"/>
</dbReference>
<dbReference type="CDD" id="cd04645">
    <property type="entry name" value="LbH_gamma_CA_like"/>
    <property type="match status" value="1"/>
</dbReference>
<organism evidence="3 4">
    <name type="scientific">Leucobacter tardus</name>
    <dbReference type="NCBI Taxonomy" id="501483"/>
    <lineage>
        <taxon>Bacteria</taxon>
        <taxon>Bacillati</taxon>
        <taxon>Actinomycetota</taxon>
        <taxon>Actinomycetes</taxon>
        <taxon>Micrococcales</taxon>
        <taxon>Microbacteriaceae</taxon>
        <taxon>Leucobacter</taxon>
    </lineage>
</organism>
<dbReference type="EMBL" id="JAGFBF010000005">
    <property type="protein sequence ID" value="MBO2989951.1"/>
    <property type="molecule type" value="Genomic_DNA"/>
</dbReference>
<dbReference type="Gene3D" id="2.160.10.10">
    <property type="entry name" value="Hexapeptide repeat proteins"/>
    <property type="match status" value="1"/>
</dbReference>
<proteinExistence type="predicted"/>
<dbReference type="AlphaFoldDB" id="A0A939TK66"/>
<dbReference type="InterPro" id="IPR050484">
    <property type="entry name" value="Transf_Hexapept/Carb_Anhydrase"/>
</dbReference>
<evidence type="ECO:0000256" key="1">
    <source>
        <dbReference type="ARBA" id="ARBA00022679"/>
    </source>
</evidence>
<dbReference type="Pfam" id="PF00132">
    <property type="entry name" value="Hexapep"/>
    <property type="match status" value="2"/>
</dbReference>
<protein>
    <submittedName>
        <fullName evidence="3">Gamma carbonic anhydrase family protein</fullName>
    </submittedName>
</protein>
<sequence length="182" mass="18408">MGQDHHGRVIAVAGYGEPRIHESAWLAPGSVVVGDVSIGEQSSVWYNAVVRGDANSVTIGARTNVQDGVVIHAQRGDGSGAAVIGDDVSIGHNAVVHGAIVANGCLIGMNATVLSGAVIGEGSLVAAGALVPQGVEIPPHSLVAGVPGRVVRALRDEDRAAVQQNSAVYADYTAGHRAATRD</sequence>
<dbReference type="PANTHER" id="PTHR13061">
    <property type="entry name" value="DYNACTIN SUBUNIT P25"/>
    <property type="match status" value="1"/>
</dbReference>
<evidence type="ECO:0000313" key="4">
    <source>
        <dbReference type="Proteomes" id="UP000668403"/>
    </source>
</evidence>
<reference evidence="3" key="1">
    <citation type="submission" date="2021-03" db="EMBL/GenBank/DDBJ databases">
        <title>Leucobacter chromiisoli sp. nov., isolated from chromium-containing soil of chemical plant.</title>
        <authorList>
            <person name="Xu Z."/>
        </authorList>
    </citation>
    <scope>NUCLEOTIDE SEQUENCE</scope>
    <source>
        <strain evidence="3">K 70/01</strain>
    </source>
</reference>
<keyword evidence="4" id="KW-1185">Reference proteome</keyword>